<organism evidence="2">
    <name type="scientific">freshwater metagenome</name>
    <dbReference type="NCBI Taxonomy" id="449393"/>
    <lineage>
        <taxon>unclassified sequences</taxon>
        <taxon>metagenomes</taxon>
        <taxon>ecological metagenomes</taxon>
    </lineage>
</organism>
<dbReference type="Gene3D" id="3.40.50.300">
    <property type="entry name" value="P-loop containing nucleotide triphosphate hydrolases"/>
    <property type="match status" value="1"/>
</dbReference>
<dbReference type="InterPro" id="IPR015124">
    <property type="entry name" value="Stf0"/>
</dbReference>
<evidence type="ECO:0000313" key="2">
    <source>
        <dbReference type="EMBL" id="CAB4641799.1"/>
    </source>
</evidence>
<dbReference type="EMBL" id="CAEZWB010000019">
    <property type="protein sequence ID" value="CAB4641799.1"/>
    <property type="molecule type" value="Genomic_DNA"/>
</dbReference>
<dbReference type="GO" id="GO:0016740">
    <property type="term" value="F:transferase activity"/>
    <property type="evidence" value="ECO:0007669"/>
    <property type="project" value="InterPro"/>
</dbReference>
<protein>
    <submittedName>
        <fullName evidence="2">Unannotated protein</fullName>
    </submittedName>
</protein>
<dbReference type="InterPro" id="IPR027417">
    <property type="entry name" value="P-loop_NTPase"/>
</dbReference>
<reference evidence="2" key="1">
    <citation type="submission" date="2020-05" db="EMBL/GenBank/DDBJ databases">
        <authorList>
            <person name="Chiriac C."/>
            <person name="Salcher M."/>
            <person name="Ghai R."/>
            <person name="Kavagutti S V."/>
        </authorList>
    </citation>
    <scope>NUCLEOTIDE SEQUENCE</scope>
</reference>
<dbReference type="AlphaFoldDB" id="A0A6J6K1N7"/>
<accession>A0A6J6K1N7</accession>
<name>A0A6J6K1N7_9ZZZZ</name>
<dbReference type="PIRSF" id="PIRSF021497">
    <property type="entry name" value="Sulphotransferase_Stf0"/>
    <property type="match status" value="1"/>
</dbReference>
<dbReference type="InterPro" id="IPR024628">
    <property type="entry name" value="Sulfotransferase_Stf0_dom"/>
</dbReference>
<dbReference type="Pfam" id="PF09037">
    <property type="entry name" value="Sulphotransf"/>
    <property type="match status" value="1"/>
</dbReference>
<evidence type="ECO:0000259" key="1">
    <source>
        <dbReference type="Pfam" id="PF09037"/>
    </source>
</evidence>
<feature type="domain" description="Sulphotransferase Stf0" evidence="1">
    <location>
        <begin position="8"/>
        <end position="250"/>
    </location>
</feature>
<proteinExistence type="predicted"/>
<gene>
    <name evidence="2" type="ORF">UFOPK2166_00267</name>
</gene>
<dbReference type="SUPFAM" id="SSF52540">
    <property type="entry name" value="P-loop containing nucleoside triphosphate hydrolases"/>
    <property type="match status" value="1"/>
</dbReference>
<sequence length="264" mass="30195">MKTQRLLVIASVERTGSTLLCSILRGTQAAGAPEEYLNIQTKNFARLRKTVGEPKLRFSQFPMALARLTSGRYPWKDISSFTEASFRDYLLAVARERATSNGVFGVKMHWNQYKRHMLDLGLDVNVWEAPVSWVRITRENELRQAISFVRAAQSESWNSNMQVVREPIYDAAAIISALDRITEENAQWDNYFATEGIVPLHITYEQLISNMDSTVRKVMAFIDSPIEVVPAPQTKKQSESASRQWAERFVNEHPEHIHRLGTPQ</sequence>